<dbReference type="PANTHER" id="PTHR30050:SF2">
    <property type="entry name" value="CHROMOSOMAL REPLICATION INITIATOR PROTEIN DNAA"/>
    <property type="match status" value="1"/>
</dbReference>
<dbReference type="EMBL" id="JNUP01000064">
    <property type="protein sequence ID" value="KGE71921.1"/>
    <property type="molecule type" value="Genomic_DNA"/>
</dbReference>
<dbReference type="FunFam" id="3.40.50.300:FF:000668">
    <property type="entry name" value="Chromosomal replication initiator protein DnaA"/>
    <property type="match status" value="1"/>
</dbReference>
<dbReference type="InterPro" id="IPR003593">
    <property type="entry name" value="AAA+_ATPase"/>
</dbReference>
<evidence type="ECO:0000256" key="5">
    <source>
        <dbReference type="ARBA" id="ARBA00022840"/>
    </source>
</evidence>
<keyword evidence="16" id="KW-1185">Reference proteome</keyword>
<dbReference type="InterPro" id="IPR038454">
    <property type="entry name" value="DnaA_N_sf"/>
</dbReference>
<protein>
    <recommendedName>
        <fullName evidence="8 9">Chromosomal replication initiator protein DnaA</fullName>
    </recommendedName>
</protein>
<feature type="domain" description="AAA+ ATPase" evidence="13">
    <location>
        <begin position="176"/>
        <end position="306"/>
    </location>
</feature>
<comment type="domain">
    <text evidence="8">Domain I is involved in oligomerization and binding regulators, domain II is flexibile and of varying length in different bacteria, domain III forms the AAA+ region, while domain IV binds dsDNA.</text>
</comment>
<comment type="subunit">
    <text evidence="8">Oligomerizes as a right-handed, spiral filament on DNA at oriC.</text>
</comment>
<comment type="subcellular location">
    <subcellularLocation>
        <location evidence="8">Cytoplasm</location>
    </subcellularLocation>
</comment>
<dbReference type="Proteomes" id="UP000029692">
    <property type="component" value="Unassembled WGS sequence"/>
</dbReference>
<dbReference type="Gene3D" id="3.40.50.300">
    <property type="entry name" value="P-loop containing nucleotide triphosphate hydrolases"/>
    <property type="match status" value="1"/>
</dbReference>
<feature type="binding site" evidence="8">
    <location>
        <position position="190"/>
    </location>
    <ligand>
        <name>ATP</name>
        <dbReference type="ChEBI" id="CHEBI:30616"/>
    </ligand>
</feature>
<comment type="similarity">
    <text evidence="1 8 11">Belongs to the DnaA family.</text>
</comment>
<evidence type="ECO:0000256" key="9">
    <source>
        <dbReference type="NCBIfam" id="TIGR00362"/>
    </source>
</evidence>
<dbReference type="InterPro" id="IPR010921">
    <property type="entry name" value="Trp_repressor/repl_initiator"/>
</dbReference>
<dbReference type="InterPro" id="IPR018312">
    <property type="entry name" value="Chromosome_initiator_DnaA_CS"/>
</dbReference>
<dbReference type="InterPro" id="IPR013317">
    <property type="entry name" value="DnaA_dom"/>
</dbReference>
<evidence type="ECO:0000256" key="7">
    <source>
        <dbReference type="ARBA" id="ARBA00023125"/>
    </source>
</evidence>
<keyword evidence="3 8" id="KW-0235">DNA replication</keyword>
<name>A0A098QWJ1_9SPIO</name>
<evidence type="ECO:0000313" key="15">
    <source>
        <dbReference type="EMBL" id="KGE71921.1"/>
    </source>
</evidence>
<evidence type="ECO:0000256" key="3">
    <source>
        <dbReference type="ARBA" id="ARBA00022705"/>
    </source>
</evidence>
<dbReference type="CDD" id="cd06571">
    <property type="entry name" value="Bac_DnaA_C"/>
    <property type="match status" value="1"/>
</dbReference>
<comment type="caution">
    <text evidence="15">The sequence shown here is derived from an EMBL/GenBank/DDBJ whole genome shotgun (WGS) entry which is preliminary data.</text>
</comment>
<dbReference type="Pfam" id="PF00308">
    <property type="entry name" value="Bac_DnaA"/>
    <property type="match status" value="1"/>
</dbReference>
<dbReference type="Gene3D" id="1.10.1750.10">
    <property type="match status" value="1"/>
</dbReference>
<dbReference type="PRINTS" id="PR00051">
    <property type="entry name" value="DNAA"/>
</dbReference>
<feature type="region of interest" description="Domain I, interacts with DnaA modulators" evidence="8">
    <location>
        <begin position="1"/>
        <end position="113"/>
    </location>
</feature>
<dbReference type="SMART" id="SM00382">
    <property type="entry name" value="AAA"/>
    <property type="match status" value="1"/>
</dbReference>
<dbReference type="SUPFAM" id="SSF48295">
    <property type="entry name" value="TrpR-like"/>
    <property type="match status" value="1"/>
</dbReference>
<dbReference type="GO" id="GO:0003688">
    <property type="term" value="F:DNA replication origin binding"/>
    <property type="evidence" value="ECO:0007669"/>
    <property type="project" value="UniProtKB-UniRule"/>
</dbReference>
<feature type="domain" description="Chromosomal replication initiator DnaA C-terminal" evidence="14">
    <location>
        <begin position="388"/>
        <end position="457"/>
    </location>
</feature>
<dbReference type="Pfam" id="PF11638">
    <property type="entry name" value="DnaA_N"/>
    <property type="match status" value="1"/>
</dbReference>
<organism evidence="15 16">
    <name type="scientific">Spirochaeta lutea</name>
    <dbReference type="NCBI Taxonomy" id="1480694"/>
    <lineage>
        <taxon>Bacteria</taxon>
        <taxon>Pseudomonadati</taxon>
        <taxon>Spirochaetota</taxon>
        <taxon>Spirochaetia</taxon>
        <taxon>Spirochaetales</taxon>
        <taxon>Spirochaetaceae</taxon>
        <taxon>Spirochaeta</taxon>
    </lineage>
</organism>
<dbReference type="InterPro" id="IPR013159">
    <property type="entry name" value="DnaA_C"/>
</dbReference>
<dbReference type="InterPro" id="IPR020591">
    <property type="entry name" value="Chromosome_initiator_DnaA-like"/>
</dbReference>
<feature type="compositionally biased region" description="Basic and acidic residues" evidence="12">
    <location>
        <begin position="91"/>
        <end position="108"/>
    </location>
</feature>
<feature type="region of interest" description="Disordered" evidence="12">
    <location>
        <begin position="91"/>
        <end position="119"/>
    </location>
</feature>
<proteinExistence type="inferred from homology"/>
<dbReference type="InterPro" id="IPR001957">
    <property type="entry name" value="Chromosome_initiator_DnaA"/>
</dbReference>
<evidence type="ECO:0000256" key="1">
    <source>
        <dbReference type="ARBA" id="ARBA00006583"/>
    </source>
</evidence>
<dbReference type="SUPFAM" id="SSF52540">
    <property type="entry name" value="P-loop containing nucleoside triphosphate hydrolases"/>
    <property type="match status" value="1"/>
</dbReference>
<evidence type="ECO:0000256" key="2">
    <source>
        <dbReference type="ARBA" id="ARBA00022490"/>
    </source>
</evidence>
<evidence type="ECO:0000259" key="14">
    <source>
        <dbReference type="SMART" id="SM00760"/>
    </source>
</evidence>
<dbReference type="GO" id="GO:0005524">
    <property type="term" value="F:ATP binding"/>
    <property type="evidence" value="ECO:0007669"/>
    <property type="project" value="UniProtKB-UniRule"/>
</dbReference>
<dbReference type="eggNOG" id="COG0593">
    <property type="taxonomic scope" value="Bacteria"/>
</dbReference>
<dbReference type="Gene3D" id="1.10.8.60">
    <property type="match status" value="1"/>
</dbReference>
<evidence type="ECO:0000256" key="4">
    <source>
        <dbReference type="ARBA" id="ARBA00022741"/>
    </source>
</evidence>
<dbReference type="GO" id="GO:0005886">
    <property type="term" value="C:plasma membrane"/>
    <property type="evidence" value="ECO:0007669"/>
    <property type="project" value="TreeGrafter"/>
</dbReference>
<dbReference type="GO" id="GO:0006275">
    <property type="term" value="P:regulation of DNA replication"/>
    <property type="evidence" value="ECO:0007669"/>
    <property type="project" value="UniProtKB-UniRule"/>
</dbReference>
<dbReference type="AlphaFoldDB" id="A0A098QWJ1"/>
<comment type="function">
    <text evidence="8 10">Plays an essential role in the initiation and regulation of chromosomal replication. ATP-DnaA binds to the origin of replication (oriC) to initiate formation of the DNA replication initiation complex once per cell cycle. Binds the DnaA box (a 9 base pair repeat at the origin) and separates the double-stranded (ds)DNA. Forms a right-handed helical filament on oriC DNA; dsDNA binds to the exterior of the filament while single-stranded (ss)DNA is stabiized in the filament's interior. The ATP-DnaA-oriC complex binds and stabilizes one strand of the AT-rich DNA unwinding element (DUE), permitting loading of DNA polymerase. After initiation quickly degrades to an ADP-DnaA complex that is not apt for DNA replication. Binds acidic phospholipids.</text>
</comment>
<dbReference type="GO" id="GO:0005737">
    <property type="term" value="C:cytoplasm"/>
    <property type="evidence" value="ECO:0007669"/>
    <property type="project" value="UniProtKB-SubCell"/>
</dbReference>
<dbReference type="NCBIfam" id="TIGR00362">
    <property type="entry name" value="DnaA"/>
    <property type="match status" value="1"/>
</dbReference>
<keyword evidence="4 8" id="KW-0547">Nucleotide-binding</keyword>
<dbReference type="CDD" id="cd00009">
    <property type="entry name" value="AAA"/>
    <property type="match status" value="1"/>
</dbReference>
<feature type="binding site" evidence="8">
    <location>
        <position position="187"/>
    </location>
    <ligand>
        <name>ATP</name>
        <dbReference type="ChEBI" id="CHEBI:30616"/>
    </ligand>
</feature>
<keyword evidence="6 8" id="KW-0446">Lipid-binding</keyword>
<keyword evidence="7 8" id="KW-0238">DNA-binding</keyword>
<dbReference type="PROSITE" id="PS01008">
    <property type="entry name" value="DNAA"/>
    <property type="match status" value="1"/>
</dbReference>
<evidence type="ECO:0000259" key="13">
    <source>
        <dbReference type="SMART" id="SM00382"/>
    </source>
</evidence>
<gene>
    <name evidence="8" type="primary">dnaA</name>
    <name evidence="15" type="ORF">DC28_08975</name>
</gene>
<dbReference type="Pfam" id="PF08299">
    <property type="entry name" value="Bac_DnaA_C"/>
    <property type="match status" value="1"/>
</dbReference>
<dbReference type="InterPro" id="IPR024633">
    <property type="entry name" value="DnaA_N_dom"/>
</dbReference>
<feature type="binding site" evidence="8">
    <location>
        <position position="189"/>
    </location>
    <ligand>
        <name>ATP</name>
        <dbReference type="ChEBI" id="CHEBI:30616"/>
    </ligand>
</feature>
<dbReference type="RefSeq" id="WP_037547787.1">
    <property type="nucleotide sequence ID" value="NZ_JNUP01000064.1"/>
</dbReference>
<sequence length="485" mass="55984">MSDGNVDYRIFWDEAINQIKETISEQEYQLWFSRLEYLRSQNDSLFISVPSSFYRDQVKSRYLGLIETKLRELFGASFKIEFEVKPLDPYHPEKNNHQIHQEKKDHSQKVQSEVPPHSPSRAIPTVQDFGFSSLPARPKNHPKLKDVYTFENFIIGDNNSFAANAAVAIAKNPGTGYNPCLIYGGVGLGKTHLIQSIGNSVYQEFPDKKIIYVTMESFTNEFIQSIREKTQNQFKNKYRHADVLLIDDIHFLQNKTETQEELFHTFNALYDNNKQMVFTCDRPVSEIKDLTDRLRSRFERGLNVDLQPPSYETRYAILKKKIEASGITIPEESIELICSNITTNVRDLEAALTKLIAYAELVSRDITPEITKQQLKDFFANPKQKNITIDVIQRMVASYFNLSSQDLKSKRKTKAISFPRQIAMYISREVTEYSTTEIGLEFGGRDHTTIMHGCTRVADRMKSDPTLEPMVKQLIRQIKEESTKA</sequence>
<accession>A0A098QWJ1</accession>
<dbReference type="SMART" id="SM00760">
    <property type="entry name" value="Bac_DnaA_C"/>
    <property type="match status" value="1"/>
</dbReference>
<dbReference type="GO" id="GO:0008289">
    <property type="term" value="F:lipid binding"/>
    <property type="evidence" value="ECO:0007669"/>
    <property type="project" value="UniProtKB-KW"/>
</dbReference>
<evidence type="ECO:0000256" key="10">
    <source>
        <dbReference type="RuleBase" id="RU000577"/>
    </source>
</evidence>
<dbReference type="HAMAP" id="MF_00377">
    <property type="entry name" value="DnaA_bact"/>
    <property type="match status" value="1"/>
</dbReference>
<evidence type="ECO:0000256" key="6">
    <source>
        <dbReference type="ARBA" id="ARBA00023121"/>
    </source>
</evidence>
<dbReference type="STRING" id="1480694.DC28_08975"/>
<reference evidence="15 16" key="1">
    <citation type="submission" date="2014-05" db="EMBL/GenBank/DDBJ databases">
        <title>De novo Genome Sequence of Spirocheata sp.</title>
        <authorList>
            <person name="Shivani Y."/>
            <person name="Subhash Y."/>
            <person name="Tushar L."/>
            <person name="Sasikala C."/>
            <person name="Ramana C.V."/>
        </authorList>
    </citation>
    <scope>NUCLEOTIDE SEQUENCE [LARGE SCALE GENOMIC DNA]</scope>
    <source>
        <strain evidence="15 16">JC230</strain>
    </source>
</reference>
<keyword evidence="5 8" id="KW-0067">ATP-binding</keyword>
<feature type="region of interest" description="Domain III, AAA+ region" evidence="8">
    <location>
        <begin position="143"/>
        <end position="359"/>
    </location>
</feature>
<comment type="caution">
    <text evidence="8">Lacks conserved residue(s) required for the propagation of feature annotation.</text>
</comment>
<dbReference type="GO" id="GO:0006270">
    <property type="term" value="P:DNA replication initiation"/>
    <property type="evidence" value="ECO:0007669"/>
    <property type="project" value="UniProtKB-UniRule"/>
</dbReference>
<feature type="binding site" evidence="8">
    <location>
        <position position="191"/>
    </location>
    <ligand>
        <name>ATP</name>
        <dbReference type="ChEBI" id="CHEBI:30616"/>
    </ligand>
</feature>
<dbReference type="OrthoDB" id="9807019at2"/>
<keyword evidence="2 8" id="KW-0963">Cytoplasm</keyword>
<dbReference type="PANTHER" id="PTHR30050">
    <property type="entry name" value="CHROMOSOMAL REPLICATION INITIATOR PROTEIN DNAA"/>
    <property type="match status" value="1"/>
</dbReference>
<dbReference type="InterPro" id="IPR027417">
    <property type="entry name" value="P-loop_NTPase"/>
</dbReference>
<dbReference type="Gene3D" id="3.30.300.180">
    <property type="match status" value="1"/>
</dbReference>
<feature type="region of interest" description="Domain IV, binds dsDNA" evidence="8">
    <location>
        <begin position="360"/>
        <end position="485"/>
    </location>
</feature>
<evidence type="ECO:0000313" key="16">
    <source>
        <dbReference type="Proteomes" id="UP000029692"/>
    </source>
</evidence>
<evidence type="ECO:0000256" key="12">
    <source>
        <dbReference type="SAM" id="MobiDB-lite"/>
    </source>
</evidence>
<evidence type="ECO:0000256" key="11">
    <source>
        <dbReference type="RuleBase" id="RU004227"/>
    </source>
</evidence>
<evidence type="ECO:0000256" key="8">
    <source>
        <dbReference type="HAMAP-Rule" id="MF_00377"/>
    </source>
</evidence>